<evidence type="ECO:0000256" key="2">
    <source>
        <dbReference type="ARBA" id="ARBA00023002"/>
    </source>
</evidence>
<gene>
    <name evidence="4" type="ORF">P174DRAFT_498116</name>
</gene>
<dbReference type="InterPro" id="IPR008030">
    <property type="entry name" value="NmrA-like"/>
</dbReference>
<dbReference type="RefSeq" id="XP_024678251.1">
    <property type="nucleotide sequence ID" value="XM_024830905.1"/>
</dbReference>
<reference evidence="5" key="1">
    <citation type="journal article" date="2018" name="Proc. Natl. Acad. Sci. U.S.A.">
        <title>Linking secondary metabolites to gene clusters through genome sequencing of six diverse Aspergillus species.</title>
        <authorList>
            <person name="Kaerboelling I."/>
            <person name="Vesth T.C."/>
            <person name="Frisvad J.C."/>
            <person name="Nybo J.L."/>
            <person name="Theobald S."/>
            <person name="Kuo A."/>
            <person name="Bowyer P."/>
            <person name="Matsuda Y."/>
            <person name="Mondo S."/>
            <person name="Lyhne E.K."/>
            <person name="Kogle M.E."/>
            <person name="Clum A."/>
            <person name="Lipzen A."/>
            <person name="Salamov A."/>
            <person name="Ngan C.Y."/>
            <person name="Daum C."/>
            <person name="Chiniquy J."/>
            <person name="Barry K."/>
            <person name="LaButti K."/>
            <person name="Haridas S."/>
            <person name="Simmons B.A."/>
            <person name="Magnuson J.K."/>
            <person name="Mortensen U.H."/>
            <person name="Larsen T.O."/>
            <person name="Grigoriev I.V."/>
            <person name="Baker S.E."/>
            <person name="Andersen M.R."/>
        </authorList>
    </citation>
    <scope>NUCLEOTIDE SEQUENCE [LARGE SCALE GENOMIC DNA]</scope>
    <source>
        <strain evidence="5">IBT 16806</strain>
    </source>
</reference>
<dbReference type="SUPFAM" id="SSF51735">
    <property type="entry name" value="NAD(P)-binding Rossmann-fold domains"/>
    <property type="match status" value="1"/>
</dbReference>
<dbReference type="GeneID" id="36538242"/>
<dbReference type="OrthoDB" id="9974981at2759"/>
<evidence type="ECO:0000313" key="5">
    <source>
        <dbReference type="Proteomes" id="UP000234474"/>
    </source>
</evidence>
<accession>A0A2I1BWC3</accession>
<name>A0A2I1BWC3_ASPN1</name>
<keyword evidence="5" id="KW-1185">Reference proteome</keyword>
<organism evidence="4 5">
    <name type="scientific">Aspergillus novofumigatus (strain IBT 16806)</name>
    <dbReference type="NCBI Taxonomy" id="1392255"/>
    <lineage>
        <taxon>Eukaryota</taxon>
        <taxon>Fungi</taxon>
        <taxon>Dikarya</taxon>
        <taxon>Ascomycota</taxon>
        <taxon>Pezizomycotina</taxon>
        <taxon>Eurotiomycetes</taxon>
        <taxon>Eurotiomycetidae</taxon>
        <taxon>Eurotiales</taxon>
        <taxon>Aspergillaceae</taxon>
        <taxon>Aspergillus</taxon>
        <taxon>Aspergillus subgen. Fumigati</taxon>
    </lineage>
</organism>
<dbReference type="InterPro" id="IPR051609">
    <property type="entry name" value="NmrA/Isoflavone_reductase-like"/>
</dbReference>
<dbReference type="Pfam" id="PF05368">
    <property type="entry name" value="NmrA"/>
    <property type="match status" value="1"/>
</dbReference>
<protein>
    <submittedName>
        <fullName evidence="4">NmrA-like family protein</fullName>
    </submittedName>
</protein>
<keyword evidence="2" id="KW-0560">Oxidoreductase</keyword>
<evidence type="ECO:0000256" key="1">
    <source>
        <dbReference type="ARBA" id="ARBA00022857"/>
    </source>
</evidence>
<dbReference type="InterPro" id="IPR036291">
    <property type="entry name" value="NAD(P)-bd_dom_sf"/>
</dbReference>
<evidence type="ECO:0000259" key="3">
    <source>
        <dbReference type="Pfam" id="PF05368"/>
    </source>
</evidence>
<dbReference type="EMBL" id="MSZS01000009">
    <property type="protein sequence ID" value="PKX89656.1"/>
    <property type="molecule type" value="Genomic_DNA"/>
</dbReference>
<dbReference type="STRING" id="1392255.A0A2I1BWC3"/>
<dbReference type="Gene3D" id="3.40.50.720">
    <property type="entry name" value="NAD(P)-binding Rossmann-like Domain"/>
    <property type="match status" value="1"/>
</dbReference>
<evidence type="ECO:0000313" key="4">
    <source>
        <dbReference type="EMBL" id="PKX89656.1"/>
    </source>
</evidence>
<dbReference type="OMA" id="TENEYIY"/>
<dbReference type="GO" id="GO:0016491">
    <property type="term" value="F:oxidoreductase activity"/>
    <property type="evidence" value="ECO:0007669"/>
    <property type="project" value="UniProtKB-KW"/>
</dbReference>
<sequence length="263" mass="28867">MFPIQNITVLGASGAVGTLLVNALLASNFTISVVLRPSSSATFSASVTIHHTNYNNLAALTTAFQGQHAIISAIGTFNAAIQRTAINTAATMPSVRQFIPSKYRGDTSQLGGAKCEIMAIYTGLVLTLTIMQLLELENAAIGWDLSVHWVSVFDLCNQPFVMSTLRQVMRVIISVLQHEEEARNAYVYIKLFQQWSGTKFKVRHLITEDIMPAGVDHLKQGDYKRGYLEVVTANGVLGLPEENLEETVRDVLREKGLLRSDVS</sequence>
<dbReference type="Proteomes" id="UP000234474">
    <property type="component" value="Unassembled WGS sequence"/>
</dbReference>
<comment type="caution">
    <text evidence="4">The sequence shown here is derived from an EMBL/GenBank/DDBJ whole genome shotgun (WGS) entry which is preliminary data.</text>
</comment>
<keyword evidence="1" id="KW-0521">NADP</keyword>
<dbReference type="AlphaFoldDB" id="A0A2I1BWC3"/>
<dbReference type="PANTHER" id="PTHR47706">
    <property type="entry name" value="NMRA-LIKE FAMILY PROTEIN"/>
    <property type="match status" value="1"/>
</dbReference>
<proteinExistence type="predicted"/>
<dbReference type="VEuPathDB" id="FungiDB:P174DRAFT_498116"/>
<dbReference type="PANTHER" id="PTHR47706:SF9">
    <property type="entry name" value="NMRA-LIKE DOMAIN-CONTAINING PROTEIN-RELATED"/>
    <property type="match status" value="1"/>
</dbReference>
<feature type="domain" description="NmrA-like" evidence="3">
    <location>
        <begin position="5"/>
        <end position="111"/>
    </location>
</feature>